<organism evidence="1">
    <name type="scientific">marine sediment metagenome</name>
    <dbReference type="NCBI Taxonomy" id="412755"/>
    <lineage>
        <taxon>unclassified sequences</taxon>
        <taxon>metagenomes</taxon>
        <taxon>ecological metagenomes</taxon>
    </lineage>
</organism>
<dbReference type="AlphaFoldDB" id="X1A6J3"/>
<proteinExistence type="predicted"/>
<reference evidence="1" key="1">
    <citation type="journal article" date="2014" name="Front. Microbiol.">
        <title>High frequency of phylogenetically diverse reductive dehalogenase-homologous genes in deep subseafloor sedimentary metagenomes.</title>
        <authorList>
            <person name="Kawai M."/>
            <person name="Futagami T."/>
            <person name="Toyoda A."/>
            <person name="Takaki Y."/>
            <person name="Nishi S."/>
            <person name="Hori S."/>
            <person name="Arai W."/>
            <person name="Tsubouchi T."/>
            <person name="Morono Y."/>
            <person name="Uchiyama I."/>
            <person name="Ito T."/>
            <person name="Fujiyama A."/>
            <person name="Inagaki F."/>
            <person name="Takami H."/>
        </authorList>
    </citation>
    <scope>NUCLEOTIDE SEQUENCE</scope>
    <source>
        <strain evidence="1">Expedition CK06-06</strain>
    </source>
</reference>
<sequence>TLNVWAKYYENLMQIVEQVIQKFSTIAYIKAEGIPWETPIKMTGSNNNVSDDVGDRGVRLLRYSFGIMAESHVTQPIRRDKTALKITEKYTIMGDLTPGGEIDTLITEAEEGDTPESFKGD</sequence>
<name>X1A6J3_9ZZZZ</name>
<comment type="caution">
    <text evidence="1">The sequence shown here is derived from an EMBL/GenBank/DDBJ whole genome shotgun (WGS) entry which is preliminary data.</text>
</comment>
<evidence type="ECO:0000313" key="1">
    <source>
        <dbReference type="EMBL" id="GAG77359.1"/>
    </source>
</evidence>
<accession>X1A6J3</accession>
<protein>
    <submittedName>
        <fullName evidence="1">Uncharacterized protein</fullName>
    </submittedName>
</protein>
<dbReference type="EMBL" id="BART01017406">
    <property type="protein sequence ID" value="GAG77359.1"/>
    <property type="molecule type" value="Genomic_DNA"/>
</dbReference>
<gene>
    <name evidence="1" type="ORF">S01H4_33147</name>
</gene>
<feature type="non-terminal residue" evidence="1">
    <location>
        <position position="1"/>
    </location>
</feature>